<feature type="transmembrane region" description="Helical" evidence="8">
    <location>
        <begin position="302"/>
        <end position="325"/>
    </location>
</feature>
<feature type="transmembrane region" description="Helical" evidence="8">
    <location>
        <begin position="114"/>
        <end position="146"/>
    </location>
</feature>
<feature type="transmembrane region" description="Helical" evidence="8">
    <location>
        <begin position="271"/>
        <end position="290"/>
    </location>
</feature>
<evidence type="ECO:0000256" key="1">
    <source>
        <dbReference type="ARBA" id="ARBA00004651"/>
    </source>
</evidence>
<evidence type="ECO:0000313" key="9">
    <source>
        <dbReference type="EMBL" id="ROQ21958.1"/>
    </source>
</evidence>
<dbReference type="Proteomes" id="UP000268033">
    <property type="component" value="Unassembled WGS sequence"/>
</dbReference>
<feature type="transmembrane region" description="Helical" evidence="8">
    <location>
        <begin position="345"/>
        <end position="365"/>
    </location>
</feature>
<evidence type="ECO:0000256" key="4">
    <source>
        <dbReference type="ARBA" id="ARBA00022475"/>
    </source>
</evidence>
<keyword evidence="6 8" id="KW-1133">Transmembrane helix</keyword>
<evidence type="ECO:0000256" key="3">
    <source>
        <dbReference type="ARBA" id="ARBA00022448"/>
    </source>
</evidence>
<reference evidence="9 10" key="1">
    <citation type="submission" date="2018-11" db="EMBL/GenBank/DDBJ databases">
        <title>Genomic Encyclopedia of Type Strains, Phase IV (KMG-IV): sequencing the most valuable type-strain genomes for metagenomic binning, comparative biology and taxonomic classification.</title>
        <authorList>
            <person name="Goeker M."/>
        </authorList>
    </citation>
    <scope>NUCLEOTIDE SEQUENCE [LARGE SCALE GENOMIC DNA]</scope>
    <source>
        <strain evidence="9 10">DSM 21945</strain>
    </source>
</reference>
<evidence type="ECO:0000256" key="8">
    <source>
        <dbReference type="SAM" id="Phobius"/>
    </source>
</evidence>
<evidence type="ECO:0000256" key="7">
    <source>
        <dbReference type="ARBA" id="ARBA00023136"/>
    </source>
</evidence>
<dbReference type="STRING" id="584787.GCA_001247655_03469"/>
<dbReference type="EMBL" id="RJUL01000011">
    <property type="protein sequence ID" value="ROQ21958.1"/>
    <property type="molecule type" value="Genomic_DNA"/>
</dbReference>
<comment type="subcellular location">
    <subcellularLocation>
        <location evidence="1">Cell membrane</location>
        <topology evidence="1">Multi-pass membrane protein</topology>
    </subcellularLocation>
</comment>
<feature type="transmembrane region" description="Helical" evidence="8">
    <location>
        <begin position="400"/>
        <end position="422"/>
    </location>
</feature>
<dbReference type="InterPro" id="IPR004669">
    <property type="entry name" value="C4_dicarb_anaerob_car"/>
</dbReference>
<name>A0A3N1P2X1_9GAMM</name>
<dbReference type="OrthoDB" id="1674075at2"/>
<evidence type="ECO:0000256" key="2">
    <source>
        <dbReference type="ARBA" id="ARBA00005275"/>
    </source>
</evidence>
<keyword evidence="10" id="KW-1185">Reference proteome</keyword>
<keyword evidence="5 8" id="KW-0812">Transmembrane</keyword>
<keyword evidence="4" id="KW-1003">Cell membrane</keyword>
<accession>A0A3N1P2X1</accession>
<dbReference type="GO" id="GO:0005886">
    <property type="term" value="C:plasma membrane"/>
    <property type="evidence" value="ECO:0007669"/>
    <property type="project" value="UniProtKB-SubCell"/>
</dbReference>
<dbReference type="PANTHER" id="PTHR42002:SF2">
    <property type="entry name" value="ANAEROBIC C4-DICARBOXYLATE TRANSPORTER DCUC-RELATED"/>
    <property type="match status" value="1"/>
</dbReference>
<keyword evidence="7 8" id="KW-0472">Membrane</keyword>
<evidence type="ECO:0000256" key="6">
    <source>
        <dbReference type="ARBA" id="ARBA00022989"/>
    </source>
</evidence>
<comment type="similarity">
    <text evidence="2">Belongs to the DcuC/DcuD transporter (TC 2.A.61) family.</text>
</comment>
<feature type="transmembrane region" description="Helical" evidence="8">
    <location>
        <begin position="244"/>
        <end position="265"/>
    </location>
</feature>
<dbReference type="PANTHER" id="PTHR42002">
    <property type="entry name" value="ANAEROBIC C4-DICARBOXYLATE TRANSPORTER DCUC-RELATED"/>
    <property type="match status" value="1"/>
</dbReference>
<sequence length="452" mass="47477">MIALLAIPIVIGAGYLVIKRYQTSAVLFAAGLLMMAIGCYFYNASFLPGKLTTSGSHFIDFFLIIKYFSATTLGNLGLIIMAVGGFSKYMNHIGAADAMVEVATKPLSWIKNPYLILAFTYLLGQVLNIFIPSAVGLAMLLLVALYPVLIKVGCSPAASAAVIATTACLDLGPASGASNKAADVIGIDAATYFVQHQMLYAPVVMLVIAVLHYLSQSYFDRREQRKGSLKAVEKPKDSAQAPRWFAFLPVMPLALLLTFSKYGIASIQVDVITAMFISLFVAMVCQYLYCRDGKTVAASLSVYLQGMGAIFASVVSLIIAAQTFVAGLKAMGFIDLLLSTSEHLGFGYVAITIVLIAIIGLTAILSGSGNAAFFSFSSLAPGVAAQAGVSTAVIAMPMQLAAGLFRSFSPVSGVIIACAGVAEVSPMDLVKRTALPMLGGIVTLIILSSMGA</sequence>
<dbReference type="Pfam" id="PF03606">
    <property type="entry name" value="DcuC"/>
    <property type="match status" value="1"/>
</dbReference>
<proteinExistence type="inferred from homology"/>
<protein>
    <submittedName>
        <fullName evidence="9">DcuC family C4-dicarboxylate transporter</fullName>
    </submittedName>
</protein>
<dbReference type="NCBIfam" id="TIGR00771">
    <property type="entry name" value="DcuC"/>
    <property type="match status" value="1"/>
</dbReference>
<evidence type="ECO:0000313" key="10">
    <source>
        <dbReference type="Proteomes" id="UP000268033"/>
    </source>
</evidence>
<gene>
    <name evidence="9" type="ORF">EDC28_11160</name>
</gene>
<organism evidence="9 10">
    <name type="scientific">Gallaecimonas pentaromativorans</name>
    <dbReference type="NCBI Taxonomy" id="584787"/>
    <lineage>
        <taxon>Bacteria</taxon>
        <taxon>Pseudomonadati</taxon>
        <taxon>Pseudomonadota</taxon>
        <taxon>Gammaproteobacteria</taxon>
        <taxon>Enterobacterales</taxon>
        <taxon>Gallaecimonadaceae</taxon>
        <taxon>Gallaecimonas</taxon>
    </lineage>
</organism>
<feature type="transmembrane region" description="Helical" evidence="8">
    <location>
        <begin position="25"/>
        <end position="43"/>
    </location>
</feature>
<feature type="transmembrane region" description="Helical" evidence="8">
    <location>
        <begin position="434"/>
        <end position="451"/>
    </location>
</feature>
<keyword evidence="3" id="KW-0813">Transport</keyword>
<dbReference type="GO" id="GO:0015556">
    <property type="term" value="F:C4-dicarboxylate transmembrane transporter activity"/>
    <property type="evidence" value="ECO:0007669"/>
    <property type="project" value="InterPro"/>
</dbReference>
<dbReference type="InterPro" id="IPR018385">
    <property type="entry name" value="C4_dicarb_anaerob_car-like"/>
</dbReference>
<feature type="transmembrane region" description="Helical" evidence="8">
    <location>
        <begin position="198"/>
        <end position="215"/>
    </location>
</feature>
<dbReference type="NCBIfam" id="NF037994">
    <property type="entry name" value="DcuC_1"/>
    <property type="match status" value="1"/>
</dbReference>
<evidence type="ECO:0000256" key="5">
    <source>
        <dbReference type="ARBA" id="ARBA00022692"/>
    </source>
</evidence>
<feature type="transmembrane region" description="Helical" evidence="8">
    <location>
        <begin position="372"/>
        <end position="394"/>
    </location>
</feature>
<feature type="transmembrane region" description="Helical" evidence="8">
    <location>
        <begin position="63"/>
        <end position="83"/>
    </location>
</feature>
<comment type="caution">
    <text evidence="9">The sequence shown here is derived from an EMBL/GenBank/DDBJ whole genome shotgun (WGS) entry which is preliminary data.</text>
</comment>
<dbReference type="RefSeq" id="WP_050658935.1">
    <property type="nucleotide sequence ID" value="NZ_LFWC01000006.1"/>
</dbReference>
<dbReference type="AlphaFoldDB" id="A0A3N1P2X1"/>